<dbReference type="Gene3D" id="3.20.20.140">
    <property type="entry name" value="Metal-dependent hydrolases"/>
    <property type="match status" value="1"/>
</dbReference>
<protein>
    <recommendedName>
        <fullName evidence="2">Amidohydrolase-related domain-containing protein</fullName>
    </recommendedName>
</protein>
<dbReference type="Proteomes" id="UP000031057">
    <property type="component" value="Unassembled WGS sequence"/>
</dbReference>
<dbReference type="Pfam" id="PF04909">
    <property type="entry name" value="Amidohydro_2"/>
    <property type="match status" value="1"/>
</dbReference>
<name>A0A0B1ZMK3_9SPHN</name>
<organism evidence="3 4">
    <name type="scientific">Novosphingobium malaysiense</name>
    <dbReference type="NCBI Taxonomy" id="1348853"/>
    <lineage>
        <taxon>Bacteria</taxon>
        <taxon>Pseudomonadati</taxon>
        <taxon>Pseudomonadota</taxon>
        <taxon>Alphaproteobacteria</taxon>
        <taxon>Sphingomonadales</taxon>
        <taxon>Sphingomonadaceae</taxon>
        <taxon>Novosphingobium</taxon>
    </lineage>
</organism>
<dbReference type="InterPro" id="IPR032465">
    <property type="entry name" value="ACMSD"/>
</dbReference>
<dbReference type="AlphaFoldDB" id="A0A0B1ZMK3"/>
<evidence type="ECO:0000313" key="4">
    <source>
        <dbReference type="Proteomes" id="UP000031057"/>
    </source>
</evidence>
<dbReference type="RefSeq" id="WP_039286722.1">
    <property type="nucleotide sequence ID" value="NZ_JTDI01000005.1"/>
</dbReference>
<dbReference type="GO" id="GO:0016787">
    <property type="term" value="F:hydrolase activity"/>
    <property type="evidence" value="ECO:0007669"/>
    <property type="project" value="InterPro"/>
</dbReference>
<reference evidence="3 4" key="1">
    <citation type="submission" date="2014-10" db="EMBL/GenBank/DDBJ databases">
        <title>Genome sequence of Novosphingobium malaysiense MUSC 273(T).</title>
        <authorList>
            <person name="Lee L.-H."/>
        </authorList>
    </citation>
    <scope>NUCLEOTIDE SEQUENCE [LARGE SCALE GENOMIC DNA]</scope>
    <source>
        <strain evidence="3 4">MUSC 273</strain>
    </source>
</reference>
<dbReference type="InterPro" id="IPR032466">
    <property type="entry name" value="Metal_Hydrolase"/>
</dbReference>
<dbReference type="EMBL" id="JTDI01000005">
    <property type="protein sequence ID" value="KHK90413.1"/>
    <property type="molecule type" value="Genomic_DNA"/>
</dbReference>
<comment type="caution">
    <text evidence="3">The sequence shown here is derived from an EMBL/GenBank/DDBJ whole genome shotgun (WGS) entry which is preliminary data.</text>
</comment>
<dbReference type="SUPFAM" id="SSF51556">
    <property type="entry name" value="Metallo-dependent hydrolases"/>
    <property type="match status" value="1"/>
</dbReference>
<evidence type="ECO:0000313" key="3">
    <source>
        <dbReference type="EMBL" id="KHK90413.1"/>
    </source>
</evidence>
<dbReference type="GO" id="GO:0016831">
    <property type="term" value="F:carboxy-lyase activity"/>
    <property type="evidence" value="ECO:0007669"/>
    <property type="project" value="InterPro"/>
</dbReference>
<keyword evidence="4" id="KW-1185">Reference proteome</keyword>
<dbReference type="STRING" id="1348853.LK12_17690"/>
<accession>A0A0B1ZMK3</accession>
<gene>
    <name evidence="3" type="ORF">LK12_17690</name>
</gene>
<proteinExistence type="predicted"/>
<keyword evidence="1" id="KW-0456">Lyase</keyword>
<dbReference type="PANTHER" id="PTHR21240:SF19">
    <property type="entry name" value="CATALYTIC_ HYDROLASE"/>
    <property type="match status" value="1"/>
</dbReference>
<feature type="domain" description="Amidohydrolase-related" evidence="2">
    <location>
        <begin position="70"/>
        <end position="278"/>
    </location>
</feature>
<sequence length="280" mass="31297">MDIVDAQIHLHHTLDEATALAVMDALTIRSALVDECWDFGEGRPAHAARPYYQLPTGEYRPVGPGAQIAAMRNPDRFSYLLRMNPLDPDLENWMSQAAATPGFRAVRYLLGGPADEQAVLDGGRRAFFAAATANGLPAFVASHAKAPFFERYLREFPSLPIVFDHCGFAVDDDAFDALLRLAQYPNAYLKWSHAPCLFGGGAFPYPEVRPYLDRAMSAFGRERIMWASDFTAEPMIQRMRGGPVVSWSEALYYMRCNPDLSETDLEWVLGKTVRTVLGWL</sequence>
<dbReference type="InterPro" id="IPR006680">
    <property type="entry name" value="Amidohydro-rel"/>
</dbReference>
<evidence type="ECO:0000259" key="2">
    <source>
        <dbReference type="Pfam" id="PF04909"/>
    </source>
</evidence>
<dbReference type="PANTHER" id="PTHR21240">
    <property type="entry name" value="2-AMINO-3-CARBOXYLMUCONATE-6-SEMIALDEHYDE DECARBOXYLASE"/>
    <property type="match status" value="1"/>
</dbReference>
<evidence type="ECO:0000256" key="1">
    <source>
        <dbReference type="ARBA" id="ARBA00023239"/>
    </source>
</evidence>
<dbReference type="OrthoDB" id="7183088at2"/>